<dbReference type="InterPro" id="IPR050791">
    <property type="entry name" value="Aldo-Keto_reductase"/>
</dbReference>
<gene>
    <name evidence="3" type="ORF">M0R45_020198</name>
</gene>
<dbReference type="GO" id="GO:0016491">
    <property type="term" value="F:oxidoreductase activity"/>
    <property type="evidence" value="ECO:0007669"/>
    <property type="project" value="UniProtKB-KW"/>
</dbReference>
<reference evidence="3 4" key="1">
    <citation type="journal article" date="2023" name="G3 (Bethesda)">
        <title>A chromosome-length genome assembly and annotation of blackberry (Rubus argutus, cv. 'Hillquist').</title>
        <authorList>
            <person name="Bruna T."/>
            <person name="Aryal R."/>
            <person name="Dudchenko O."/>
            <person name="Sargent D.J."/>
            <person name="Mead D."/>
            <person name="Buti M."/>
            <person name="Cavallini A."/>
            <person name="Hytonen T."/>
            <person name="Andres J."/>
            <person name="Pham M."/>
            <person name="Weisz D."/>
            <person name="Mascagni F."/>
            <person name="Usai G."/>
            <person name="Natali L."/>
            <person name="Bassil N."/>
            <person name="Fernandez G.E."/>
            <person name="Lomsadze A."/>
            <person name="Armour M."/>
            <person name="Olukolu B."/>
            <person name="Poorten T."/>
            <person name="Britton C."/>
            <person name="Davik J."/>
            <person name="Ashrafi H."/>
            <person name="Aiden E.L."/>
            <person name="Borodovsky M."/>
            <person name="Worthington M."/>
        </authorList>
    </citation>
    <scope>NUCLEOTIDE SEQUENCE [LARGE SCALE GENOMIC DNA]</scope>
    <source>
        <strain evidence="3">PI 553951</strain>
    </source>
</reference>
<dbReference type="SUPFAM" id="SSF51430">
    <property type="entry name" value="NAD(P)-linked oxidoreductase"/>
    <property type="match status" value="1"/>
</dbReference>
<dbReference type="GO" id="GO:0005737">
    <property type="term" value="C:cytoplasm"/>
    <property type="evidence" value="ECO:0007669"/>
    <property type="project" value="TreeGrafter"/>
</dbReference>
<keyword evidence="4" id="KW-1185">Reference proteome</keyword>
<dbReference type="PANTHER" id="PTHR43625:SF40">
    <property type="entry name" value="ALDO-KETO REDUCTASE YAKC [NADP(+)]"/>
    <property type="match status" value="1"/>
</dbReference>
<organism evidence="3 4">
    <name type="scientific">Rubus argutus</name>
    <name type="common">Southern blackberry</name>
    <dbReference type="NCBI Taxonomy" id="59490"/>
    <lineage>
        <taxon>Eukaryota</taxon>
        <taxon>Viridiplantae</taxon>
        <taxon>Streptophyta</taxon>
        <taxon>Embryophyta</taxon>
        <taxon>Tracheophyta</taxon>
        <taxon>Spermatophyta</taxon>
        <taxon>Magnoliopsida</taxon>
        <taxon>eudicotyledons</taxon>
        <taxon>Gunneridae</taxon>
        <taxon>Pentapetalae</taxon>
        <taxon>rosids</taxon>
        <taxon>fabids</taxon>
        <taxon>Rosales</taxon>
        <taxon>Rosaceae</taxon>
        <taxon>Rosoideae</taxon>
        <taxon>Rosoideae incertae sedis</taxon>
        <taxon>Rubus</taxon>
    </lineage>
</organism>
<protein>
    <recommendedName>
        <fullName evidence="5">NADP-dependent oxidoreductase domain-containing protein</fullName>
    </recommendedName>
</protein>
<accession>A0AAW1X8K3</accession>
<dbReference type="PANTHER" id="PTHR43625">
    <property type="entry name" value="AFLATOXIN B1 ALDEHYDE REDUCTASE"/>
    <property type="match status" value="1"/>
</dbReference>
<evidence type="ECO:0008006" key="5">
    <source>
        <dbReference type="Google" id="ProtNLM"/>
    </source>
</evidence>
<dbReference type="InterPro" id="IPR036812">
    <property type="entry name" value="NAD(P)_OxRdtase_dom_sf"/>
</dbReference>
<dbReference type="AlphaFoldDB" id="A0AAW1X8K3"/>
<dbReference type="Proteomes" id="UP001457282">
    <property type="component" value="Unassembled WGS sequence"/>
</dbReference>
<evidence type="ECO:0000313" key="3">
    <source>
        <dbReference type="EMBL" id="KAK9932982.1"/>
    </source>
</evidence>
<keyword evidence="1" id="KW-0521">NADP</keyword>
<sequence>MASMRRIKLGSQGHEVSAQGLGCMGMFVFHGAPKPEPDMMKLIHHAINSGVIFLDISYIYGSEEMRRNAKKWKDLAREAMSEGGPFDNNLKAFLDI</sequence>
<name>A0AAW1X8K3_RUBAR</name>
<evidence type="ECO:0000313" key="4">
    <source>
        <dbReference type="Proteomes" id="UP001457282"/>
    </source>
</evidence>
<comment type="caution">
    <text evidence="3">The sequence shown here is derived from an EMBL/GenBank/DDBJ whole genome shotgun (WGS) entry which is preliminary data.</text>
</comment>
<proteinExistence type="predicted"/>
<dbReference type="EMBL" id="JBEDUW010000004">
    <property type="protein sequence ID" value="KAK9932982.1"/>
    <property type="molecule type" value="Genomic_DNA"/>
</dbReference>
<keyword evidence="2" id="KW-0560">Oxidoreductase</keyword>
<dbReference type="Gene3D" id="3.20.20.100">
    <property type="entry name" value="NADP-dependent oxidoreductase domain"/>
    <property type="match status" value="1"/>
</dbReference>
<evidence type="ECO:0000256" key="2">
    <source>
        <dbReference type="ARBA" id="ARBA00023002"/>
    </source>
</evidence>
<evidence type="ECO:0000256" key="1">
    <source>
        <dbReference type="ARBA" id="ARBA00022857"/>
    </source>
</evidence>